<organism evidence="1 2">
    <name type="scientific">Sorangium cellulosum</name>
    <name type="common">Polyangium cellulosum</name>
    <dbReference type="NCBI Taxonomy" id="56"/>
    <lineage>
        <taxon>Bacteria</taxon>
        <taxon>Pseudomonadati</taxon>
        <taxon>Myxococcota</taxon>
        <taxon>Polyangia</taxon>
        <taxon>Polyangiales</taxon>
        <taxon>Polyangiaceae</taxon>
        <taxon>Sorangium</taxon>
    </lineage>
</organism>
<dbReference type="RefSeq" id="WP_242516172.1">
    <property type="nucleotide sequence ID" value="NZ_CP012670.1"/>
</dbReference>
<gene>
    <name evidence="1" type="ORF">SOCEGT47_026470</name>
</gene>
<evidence type="ECO:0000313" key="2">
    <source>
        <dbReference type="Proteomes" id="UP000295781"/>
    </source>
</evidence>
<dbReference type="AlphaFoldDB" id="A0A4P2PZV0"/>
<dbReference type="PROSITE" id="PS51257">
    <property type="entry name" value="PROKAR_LIPOPROTEIN"/>
    <property type="match status" value="1"/>
</dbReference>
<name>A0A4P2PZV0_SORCE</name>
<accession>A0A4P2PZV0</accession>
<evidence type="ECO:0000313" key="1">
    <source>
        <dbReference type="EMBL" id="AUX22146.1"/>
    </source>
</evidence>
<sequence length="357" mass="37256">MTGSRSHYVVALSFLMGSAFFYACGEEIYTGGLCAETDDCHSEYQNVPGTICVGGQCVCWEPGTGICCARGQEEPNCILECRPCHECGVRPAECEGIPEPPGWCDTDADCPGPPDAVCGMGRCVENRCELVIHQGPIASQIQGDCKEVHCTAGGKLVELPTILDPYDDGNQCTLDTCDNGTPRNPSFYRVACPLIGDGFCHKGQCVECYSGDPTMNECPAGYGCDHVLCVPVHCVDNQISPGETDRDCGGPCRPCATGLRCARSSDCEDGVCRAGVCRLPACDDGAKNGPETGKDCGGGCPRRCPAGEGCLTGADCESGVCWAGACQAPTCTDGIENGDELGIDCGGELCNSACPED</sequence>
<protein>
    <submittedName>
        <fullName evidence="1">Uncharacterized protein</fullName>
    </submittedName>
</protein>
<proteinExistence type="predicted"/>
<dbReference type="Proteomes" id="UP000295781">
    <property type="component" value="Chromosome"/>
</dbReference>
<reference evidence="1 2" key="1">
    <citation type="submission" date="2015-09" db="EMBL/GenBank/DDBJ databases">
        <title>Sorangium comparison.</title>
        <authorList>
            <person name="Zaburannyi N."/>
            <person name="Bunk B."/>
            <person name="Overmann J."/>
            <person name="Mueller R."/>
        </authorList>
    </citation>
    <scope>NUCLEOTIDE SEQUENCE [LARGE SCALE GENOMIC DNA]</scope>
    <source>
        <strain evidence="1 2">So ceGT47</strain>
    </source>
</reference>
<dbReference type="EMBL" id="CP012670">
    <property type="protein sequence ID" value="AUX22146.1"/>
    <property type="molecule type" value="Genomic_DNA"/>
</dbReference>